<reference evidence="2" key="2">
    <citation type="submission" date="2021-04" db="EMBL/GenBank/DDBJ databases">
        <authorList>
            <person name="Gilroy R."/>
        </authorList>
    </citation>
    <scope>NUCLEOTIDE SEQUENCE</scope>
    <source>
        <strain evidence="2">ChiSxjej3B15-24422</strain>
    </source>
</reference>
<comment type="similarity">
    <text evidence="1">Belongs to the asp23 family.</text>
</comment>
<dbReference type="InterPro" id="IPR005531">
    <property type="entry name" value="Asp23"/>
</dbReference>
<comment type="caution">
    <text evidence="2">The sequence shown here is derived from an EMBL/GenBank/DDBJ whole genome shotgun (WGS) entry which is preliminary data.</text>
</comment>
<dbReference type="AlphaFoldDB" id="A0A9D1YPK4"/>
<evidence type="ECO:0000256" key="1">
    <source>
        <dbReference type="ARBA" id="ARBA00005721"/>
    </source>
</evidence>
<dbReference type="PANTHER" id="PTHR34297:SF2">
    <property type="entry name" value="ASP23_GLS24 FAMILY ENVELOPE STRESS RESPONSE PROTEIN"/>
    <property type="match status" value="1"/>
</dbReference>
<name>A0A9D1YPK4_9FIRM</name>
<dbReference type="PANTHER" id="PTHR34297">
    <property type="entry name" value="HYPOTHETICAL CYTOSOLIC PROTEIN-RELATED"/>
    <property type="match status" value="1"/>
</dbReference>
<evidence type="ECO:0000313" key="3">
    <source>
        <dbReference type="Proteomes" id="UP000824007"/>
    </source>
</evidence>
<accession>A0A9D1YPK4</accession>
<evidence type="ECO:0000313" key="2">
    <source>
        <dbReference type="EMBL" id="HIY60675.1"/>
    </source>
</evidence>
<dbReference type="Pfam" id="PF03780">
    <property type="entry name" value="Asp23"/>
    <property type="match status" value="1"/>
</dbReference>
<dbReference type="EMBL" id="DXDD01000102">
    <property type="protein sequence ID" value="HIY60675.1"/>
    <property type="molecule type" value="Genomic_DNA"/>
</dbReference>
<sequence length="129" mass="13821">MEKDTNRNTHVLQGDDGIGSVQIADEVVAMIASLAAMEVEGVYSLAGKVTNELMSKVGVKSLTRGVKVQVTGSSVRADLALSLEYGYNIPATSQKVQEKVKNAIENMTGLTVTDVNIRIVKVNMEPGRQ</sequence>
<organism evidence="2 3">
    <name type="scientific">Candidatus Eisenbergiella pullistercoris</name>
    <dbReference type="NCBI Taxonomy" id="2838555"/>
    <lineage>
        <taxon>Bacteria</taxon>
        <taxon>Bacillati</taxon>
        <taxon>Bacillota</taxon>
        <taxon>Clostridia</taxon>
        <taxon>Lachnospirales</taxon>
        <taxon>Lachnospiraceae</taxon>
        <taxon>Eisenbergiella</taxon>
    </lineage>
</organism>
<dbReference type="Proteomes" id="UP000824007">
    <property type="component" value="Unassembled WGS sequence"/>
</dbReference>
<proteinExistence type="inferred from homology"/>
<reference evidence="2" key="1">
    <citation type="journal article" date="2021" name="PeerJ">
        <title>Extensive microbial diversity within the chicken gut microbiome revealed by metagenomics and culture.</title>
        <authorList>
            <person name="Gilroy R."/>
            <person name="Ravi A."/>
            <person name="Getino M."/>
            <person name="Pursley I."/>
            <person name="Horton D.L."/>
            <person name="Alikhan N.F."/>
            <person name="Baker D."/>
            <person name="Gharbi K."/>
            <person name="Hall N."/>
            <person name="Watson M."/>
            <person name="Adriaenssens E.M."/>
            <person name="Foster-Nyarko E."/>
            <person name="Jarju S."/>
            <person name="Secka A."/>
            <person name="Antonio M."/>
            <person name="Oren A."/>
            <person name="Chaudhuri R.R."/>
            <person name="La Ragione R."/>
            <person name="Hildebrand F."/>
            <person name="Pallen M.J."/>
        </authorList>
    </citation>
    <scope>NUCLEOTIDE SEQUENCE</scope>
    <source>
        <strain evidence="2">ChiSxjej3B15-24422</strain>
    </source>
</reference>
<gene>
    <name evidence="2" type="ORF">H9831_08370</name>
</gene>
<protein>
    <submittedName>
        <fullName evidence="2">Asp23/Gls24 family envelope stress response protein</fullName>
    </submittedName>
</protein>